<feature type="chain" id="PRO_5003144963" evidence="2">
    <location>
        <begin position="23"/>
        <end position="836"/>
    </location>
</feature>
<evidence type="ECO:0000256" key="2">
    <source>
        <dbReference type="SAM" id="SignalP"/>
    </source>
</evidence>
<evidence type="ECO:0000313" key="3">
    <source>
        <dbReference type="EMBL" id="EFO65684.1"/>
    </source>
</evidence>
<name>E1EVZ6_GIAIA</name>
<evidence type="ECO:0000313" key="4">
    <source>
        <dbReference type="Proteomes" id="UP000008974"/>
    </source>
</evidence>
<proteinExistence type="predicted"/>
<keyword evidence="2" id="KW-0732">Signal</keyword>
<comment type="caution">
    <text evidence="3">The sequence shown here is derived from an EMBL/GenBank/DDBJ whole genome shotgun (WGS) entry which is preliminary data.</text>
</comment>
<dbReference type="PANTHER" id="PTHR23275">
    <property type="entry name" value="CABRIOLET.-RELATED"/>
    <property type="match status" value="1"/>
</dbReference>
<dbReference type="Pfam" id="PF03302">
    <property type="entry name" value="VSP"/>
    <property type="match status" value="1"/>
</dbReference>
<dbReference type="EMBL" id="ACVC01000017">
    <property type="protein sequence ID" value="EFO65684.1"/>
    <property type="molecule type" value="Genomic_DNA"/>
</dbReference>
<keyword evidence="1" id="KW-0472">Membrane</keyword>
<dbReference type="Proteomes" id="UP000008974">
    <property type="component" value="Unassembled WGS sequence"/>
</dbReference>
<dbReference type="InterPro" id="IPR009030">
    <property type="entry name" value="Growth_fac_rcpt_cys_sf"/>
</dbReference>
<dbReference type="OrthoDB" id="430044at2759"/>
<accession>E1EVZ6</accession>
<evidence type="ECO:0000256" key="1">
    <source>
        <dbReference type="SAM" id="Phobius"/>
    </source>
</evidence>
<dbReference type="SUPFAM" id="SSF57184">
    <property type="entry name" value="Growth factor receptor domain"/>
    <property type="match status" value="4"/>
</dbReference>
<feature type="transmembrane region" description="Helical" evidence="1">
    <location>
        <begin position="807"/>
        <end position="831"/>
    </location>
</feature>
<dbReference type="OMA" id="ELCLTHY"/>
<dbReference type="InterPro" id="IPR005127">
    <property type="entry name" value="Giardia_VSP"/>
</dbReference>
<feature type="signal peptide" evidence="2">
    <location>
        <begin position="1"/>
        <end position="22"/>
    </location>
</feature>
<dbReference type="PROSITE" id="PS51257">
    <property type="entry name" value="PROKAR_LIPOPROTEIN"/>
    <property type="match status" value="1"/>
</dbReference>
<organism evidence="3 4">
    <name type="scientific">Giardia intestinalis (strain P15)</name>
    <name type="common">Giardia lamblia</name>
    <dbReference type="NCBI Taxonomy" id="658858"/>
    <lineage>
        <taxon>Eukaryota</taxon>
        <taxon>Metamonada</taxon>
        <taxon>Diplomonadida</taxon>
        <taxon>Hexamitidae</taxon>
        <taxon>Giardiinae</taxon>
        <taxon>Giardia</taxon>
    </lineage>
</organism>
<sequence>MLLKITLTCAIALAACQEGAESTNCKEGSCTVKIGGDSPENTYCSQCATEGEAPINGACAVDNGFCTANNAGVCTECATTVNIFMYKGGCYTTSEAPGQTICTAADSGKCTSAGTGYFIIPAEDTDASHQSVVSCGDAEGAAVNNDKTYKGVKDCVKCNAPGPIQSPSGTAAATCTECGNNKIVKTDTSGTSCVEESACSGGFFVSGQKEAQSKDKKCIACSAETYGVADCNECSPRTDDPTKAGCTACSGSKKPNAAGDHCYTCEGSGDTKDCATCSSDNVCETCIPGKILRIDAAKTCIAEAECTGGFFVSTDGSGGKTCIKCTDQTNGVTECAVCEARTDDRAKAKCLACSGENKKPNVTGDQCYDCSVPNCEKCKAPDQCEACSTGEPLETGQCSEVRTECHESCSTCLEGAMNNEPEKCTGCKDLKYLKIEDSGKGSGTCVPKGSCGADHFEVETDRKCYPCNAVDNGGVDGCAACTPRASTRDARAVLIACSACTDTRRPNTDGTRCIPCSVDGCGNCNEENVCAKCASGRRLTPTRECVDKCGKLEGYFDGDDGTCKACSSVCKACSGEDPHQCTSCPARKVLKYTVEGALEHGGTCVDECTINTNGCAECGATIGEARYCSKCSDPTQAPLNGNCTASARAADQCEKVVDGACAKCKEGSFLFEGGCYETARQPGMQICKDAAGSDGKCKTCANTLPPSADTGACPSCPAGCATCTAAGQTHACQTCLAGYYLDSDRHLCTKCTESSGGIHGVADCASCDPPVGSSGPVTCYVKRDGTGGGDSGSGGGSANKSGLSTGAIAGISVAAIVVVGGLVGFLCWWFICRGRA</sequence>
<dbReference type="AlphaFoldDB" id="E1EVZ6"/>
<dbReference type="Gene3D" id="2.10.220.10">
    <property type="entry name" value="Hormone Receptor, Insulin-like Growth Factor Receptor 1, Chain A, domain 2"/>
    <property type="match status" value="1"/>
</dbReference>
<dbReference type="SMART" id="SM00261">
    <property type="entry name" value="FU"/>
    <property type="match status" value="5"/>
</dbReference>
<reference evidence="3 4" key="1">
    <citation type="journal article" date="2010" name="BMC Genomics">
        <title>Genome analysis and comparative genomics of a Giardia intestinalis assemblage E isolate.</title>
        <authorList>
            <person name="Jerlstrom-Hultqvist J."/>
            <person name="Franzen O."/>
            <person name="Ankarklev J."/>
            <person name="Xu F."/>
            <person name="Nohynkova E."/>
            <person name="Andersson J.O."/>
            <person name="Svard S.G."/>
            <person name="Andersson B."/>
        </authorList>
    </citation>
    <scope>NUCLEOTIDE SEQUENCE [LARGE SCALE GENOMIC DNA]</scope>
    <source>
        <strain evidence="3 4">P15</strain>
    </source>
</reference>
<protein>
    <submittedName>
        <fullName evidence="3">VSP</fullName>
    </submittedName>
</protein>
<dbReference type="InterPro" id="IPR006212">
    <property type="entry name" value="Furin_repeat"/>
</dbReference>
<keyword evidence="1" id="KW-0812">Transmembrane</keyword>
<dbReference type="PANTHER" id="PTHR23275:SF100">
    <property type="entry name" value="EGF-LIKE DOMAIN-CONTAINING PROTEIN"/>
    <property type="match status" value="1"/>
</dbReference>
<keyword evidence="1" id="KW-1133">Transmembrane helix</keyword>
<dbReference type="VEuPathDB" id="GiardiaDB:GLP15_3400"/>
<gene>
    <name evidence="3" type="ORF">GLP15_3400</name>
</gene>
<dbReference type="InterPro" id="IPR052798">
    <property type="entry name" value="Giardia_VSA"/>
</dbReference>